<dbReference type="InterPro" id="IPR037359">
    <property type="entry name" value="NST/OST"/>
</dbReference>
<feature type="domain" description="Sulfotransferase" evidence="3">
    <location>
        <begin position="3"/>
        <end position="209"/>
    </location>
</feature>
<dbReference type="EMBL" id="PDGH01000054">
    <property type="protein sequence ID" value="POB49108.1"/>
    <property type="molecule type" value="Genomic_DNA"/>
</dbReference>
<dbReference type="Gene3D" id="3.40.50.300">
    <property type="entry name" value="P-loop containing nucleotide triphosphate hydrolases"/>
    <property type="match status" value="1"/>
</dbReference>
<keyword evidence="1 4" id="KW-0808">Transferase</keyword>
<evidence type="ECO:0000313" key="5">
    <source>
        <dbReference type="Proteomes" id="UP000237466"/>
    </source>
</evidence>
<dbReference type="RefSeq" id="WP_103199987.1">
    <property type="nucleotide sequence ID" value="NZ_CP051117.1"/>
</dbReference>
<dbReference type="SUPFAM" id="SSF52540">
    <property type="entry name" value="P-loop containing nucleoside triphosphate hydrolases"/>
    <property type="match status" value="1"/>
</dbReference>
<dbReference type="PANTHER" id="PTHR10605">
    <property type="entry name" value="HEPARAN SULFATE SULFOTRANSFERASE"/>
    <property type="match status" value="1"/>
</dbReference>
<dbReference type="Pfam" id="PF00685">
    <property type="entry name" value="Sulfotransfer_1"/>
    <property type="match status" value="1"/>
</dbReference>
<reference evidence="4 5" key="1">
    <citation type="journal article" date="2018" name="Front. Microbiol.">
        <title>Phylogeny of Vibrio vulnificus from the Analysis of the Core-Genome: Implications for Intra-Species Taxonomy.</title>
        <authorList>
            <person name="Roig F.J."/>
            <person name="Gonzalez-Candelas F."/>
            <person name="Sanjuan E."/>
            <person name="Fouz B."/>
            <person name="Feil E.J."/>
            <person name="Llorens C."/>
            <person name="Baker-Austin C."/>
            <person name="Oliver J.D."/>
            <person name="Danin-Poleg Y."/>
            <person name="Gibas C.J."/>
            <person name="Kashi Y."/>
            <person name="Gulig P.A."/>
            <person name="Morrison S.S."/>
            <person name="Amaro C."/>
        </authorList>
    </citation>
    <scope>NUCLEOTIDE SEQUENCE [LARGE SCALE GENOMIC DNA]</scope>
    <source>
        <strain evidence="4 5">CECT4608</strain>
    </source>
</reference>
<dbReference type="InterPro" id="IPR000863">
    <property type="entry name" value="Sulfotransferase_dom"/>
</dbReference>
<dbReference type="PANTHER" id="PTHR10605:SF56">
    <property type="entry name" value="BIFUNCTIONAL HEPARAN SULFATE N-DEACETYLASE_N-SULFOTRANSFERASE"/>
    <property type="match status" value="1"/>
</dbReference>
<accession>A0A2S3R5W2</accession>
<evidence type="ECO:0000256" key="1">
    <source>
        <dbReference type="ARBA" id="ARBA00022679"/>
    </source>
</evidence>
<sequence>MRPNLFIIGGQKCGTSALAHFIAQHPEICLAKGKEAHIFDHPDFFNGDGLESLSQEVLDQAYEPKFAHANNERYLCDATPIYAYWHRILPVLAQYQPAAKVIFMLRDPVERAISQYTMERSRGLESQSMLRAFLSESKRLNQAQNNYGWDSPLRTHSYIDRGFFSEQLAQIEQLFAPENILIMHNDELRYQHHDALARVFQFLQIQNREIQSESVFSGKYTPPSLSERMARLYAMSKLYKEQQFVRQFAPKRRSKSE</sequence>
<keyword evidence="2" id="KW-0325">Glycoprotein</keyword>
<evidence type="ECO:0000313" key="4">
    <source>
        <dbReference type="EMBL" id="POB49108.1"/>
    </source>
</evidence>
<dbReference type="AlphaFoldDB" id="A0A2S3R5W2"/>
<protein>
    <submittedName>
        <fullName evidence="4">Sulfotransferase</fullName>
    </submittedName>
</protein>
<name>A0A2S3R5W2_VIBVL</name>
<comment type="caution">
    <text evidence="4">The sequence shown here is derived from an EMBL/GenBank/DDBJ whole genome shotgun (WGS) entry which is preliminary data.</text>
</comment>
<dbReference type="Proteomes" id="UP000237466">
    <property type="component" value="Unassembled WGS sequence"/>
</dbReference>
<organism evidence="4 5">
    <name type="scientific">Vibrio vulnificus</name>
    <dbReference type="NCBI Taxonomy" id="672"/>
    <lineage>
        <taxon>Bacteria</taxon>
        <taxon>Pseudomonadati</taxon>
        <taxon>Pseudomonadota</taxon>
        <taxon>Gammaproteobacteria</taxon>
        <taxon>Vibrionales</taxon>
        <taxon>Vibrionaceae</taxon>
        <taxon>Vibrio</taxon>
    </lineage>
</organism>
<gene>
    <name evidence="4" type="ORF">CRN52_06470</name>
</gene>
<proteinExistence type="predicted"/>
<dbReference type="InterPro" id="IPR027417">
    <property type="entry name" value="P-loop_NTPase"/>
</dbReference>
<dbReference type="GO" id="GO:0008146">
    <property type="term" value="F:sulfotransferase activity"/>
    <property type="evidence" value="ECO:0007669"/>
    <property type="project" value="InterPro"/>
</dbReference>
<evidence type="ECO:0000256" key="2">
    <source>
        <dbReference type="ARBA" id="ARBA00023180"/>
    </source>
</evidence>
<evidence type="ECO:0000259" key="3">
    <source>
        <dbReference type="Pfam" id="PF00685"/>
    </source>
</evidence>